<organism evidence="2 3">
    <name type="scientific">Durusdinium trenchii</name>
    <dbReference type="NCBI Taxonomy" id="1381693"/>
    <lineage>
        <taxon>Eukaryota</taxon>
        <taxon>Sar</taxon>
        <taxon>Alveolata</taxon>
        <taxon>Dinophyceae</taxon>
        <taxon>Suessiales</taxon>
        <taxon>Symbiodiniaceae</taxon>
        <taxon>Durusdinium</taxon>
    </lineage>
</organism>
<sequence length="123" mass="13419">MQQFGPFSRPLMALTWRKPGSCFPQNCRPSKFQGMAELLPAGLIQRAGRVLPMAGPPEAGSAAKGHLPAISHPMQVQYTAYIPIIVGAEDYITLQTSMRGQGSQRDDLDLTDWLKPKPTGGRL</sequence>
<protein>
    <submittedName>
        <fullName evidence="2">Uncharacterized protein</fullName>
    </submittedName>
</protein>
<keyword evidence="3" id="KW-1185">Reference proteome</keyword>
<accession>A0ABP0KH05</accession>
<name>A0ABP0KH05_9DINO</name>
<reference evidence="2 3" key="1">
    <citation type="submission" date="2024-02" db="EMBL/GenBank/DDBJ databases">
        <authorList>
            <person name="Chen Y."/>
            <person name="Shah S."/>
            <person name="Dougan E. K."/>
            <person name="Thang M."/>
            <person name="Chan C."/>
        </authorList>
    </citation>
    <scope>NUCLEOTIDE SEQUENCE [LARGE SCALE GENOMIC DNA]</scope>
</reference>
<dbReference type="Proteomes" id="UP001642484">
    <property type="component" value="Unassembled WGS sequence"/>
</dbReference>
<comment type="caution">
    <text evidence="2">The sequence shown here is derived from an EMBL/GenBank/DDBJ whole genome shotgun (WGS) entry which is preliminary data.</text>
</comment>
<gene>
    <name evidence="2" type="ORF">CCMP2556_LOCUS15948</name>
</gene>
<evidence type="ECO:0000256" key="1">
    <source>
        <dbReference type="SAM" id="MobiDB-lite"/>
    </source>
</evidence>
<feature type="region of interest" description="Disordered" evidence="1">
    <location>
        <begin position="98"/>
        <end position="123"/>
    </location>
</feature>
<evidence type="ECO:0000313" key="3">
    <source>
        <dbReference type="Proteomes" id="UP001642484"/>
    </source>
</evidence>
<feature type="compositionally biased region" description="Basic and acidic residues" evidence="1">
    <location>
        <begin position="104"/>
        <end position="115"/>
    </location>
</feature>
<proteinExistence type="predicted"/>
<evidence type="ECO:0000313" key="2">
    <source>
        <dbReference type="EMBL" id="CAK9025312.1"/>
    </source>
</evidence>
<dbReference type="EMBL" id="CAXAMN010008469">
    <property type="protein sequence ID" value="CAK9025312.1"/>
    <property type="molecule type" value="Genomic_DNA"/>
</dbReference>